<protein>
    <submittedName>
        <fullName evidence="2">Uncharacterized protein</fullName>
    </submittedName>
</protein>
<dbReference type="EMBL" id="CAJDKC010000003">
    <property type="protein sequence ID" value="CAD0303484.1"/>
    <property type="molecule type" value="Genomic_DNA"/>
</dbReference>
<evidence type="ECO:0000256" key="1">
    <source>
        <dbReference type="SAM" id="MobiDB-lite"/>
    </source>
</evidence>
<gene>
    <name evidence="2" type="ORF">CFBP7900_02170</name>
</gene>
<feature type="compositionally biased region" description="Low complexity" evidence="1">
    <location>
        <begin position="137"/>
        <end position="155"/>
    </location>
</feature>
<evidence type="ECO:0000313" key="3">
    <source>
        <dbReference type="Proteomes" id="UP000587508"/>
    </source>
</evidence>
<feature type="region of interest" description="Disordered" evidence="1">
    <location>
        <begin position="1"/>
        <end position="36"/>
    </location>
</feature>
<sequence>MEHARNVLRNEPGNRQHARGIEPHVAESAGRAQDMASMAEVARTPSHADAKRLAQPGRCLRPCRHYTHRRADRRGDRRSHKTTRVILVQRCRSSYVTERRFDRHGGWAKTTTAWRSGRPRQQPISQAQTRKPCLRNSQPSAPTQAPQTQQPATPSLEALPSAPHTNRARTVVLSGRRPDTRAWSLYEHDCRAGCCPGNATERARHCIAGSAD</sequence>
<organism evidence="2 3">
    <name type="scientific">Xanthomonas hortorum pv. carotae</name>
    <dbReference type="NCBI Taxonomy" id="487904"/>
    <lineage>
        <taxon>Bacteria</taxon>
        <taxon>Pseudomonadati</taxon>
        <taxon>Pseudomonadota</taxon>
        <taxon>Gammaproteobacteria</taxon>
        <taxon>Lysobacterales</taxon>
        <taxon>Lysobacteraceae</taxon>
        <taxon>Xanthomonas</taxon>
    </lineage>
</organism>
<comment type="caution">
    <text evidence="2">The sequence shown here is derived from an EMBL/GenBank/DDBJ whole genome shotgun (WGS) entry which is preliminary data.</text>
</comment>
<dbReference type="Proteomes" id="UP000587508">
    <property type="component" value="Unassembled WGS sequence"/>
</dbReference>
<feature type="region of interest" description="Disordered" evidence="1">
    <location>
        <begin position="109"/>
        <end position="172"/>
    </location>
</feature>
<dbReference type="AlphaFoldDB" id="A0A6V7BML0"/>
<proteinExistence type="predicted"/>
<dbReference type="EMBL" id="CAJDKC010000003">
    <property type="protein sequence ID" value="CAD0303490.1"/>
    <property type="molecule type" value="Genomic_DNA"/>
</dbReference>
<reference evidence="2 3" key="1">
    <citation type="submission" date="2020-07" db="EMBL/GenBank/DDBJ databases">
        <authorList>
            <person name="Pothier F. J."/>
        </authorList>
    </citation>
    <scope>NUCLEOTIDE SEQUENCE [LARGE SCALE GENOMIC DNA]</scope>
    <source>
        <strain evidence="2 3">CFBP 7900</strain>
    </source>
</reference>
<name>A0A6V7BML0_9XANT</name>
<evidence type="ECO:0000313" key="2">
    <source>
        <dbReference type="EMBL" id="CAD0303490.1"/>
    </source>
</evidence>
<accession>A0A6V7BML0</accession>